<dbReference type="HAMAP" id="MF_00374">
    <property type="entry name" value="Ribosomal_uL29"/>
    <property type="match status" value="1"/>
</dbReference>
<evidence type="ECO:0000256" key="2">
    <source>
        <dbReference type="ARBA" id="ARBA00022980"/>
    </source>
</evidence>
<dbReference type="InterPro" id="IPR018254">
    <property type="entry name" value="Ribosomal_uL29_CS"/>
</dbReference>
<dbReference type="AlphaFoldDB" id="A0AA37Q9H0"/>
<dbReference type="FunFam" id="1.10.287.310:FF:000001">
    <property type="entry name" value="50S ribosomal protein L29"/>
    <property type="match status" value="1"/>
</dbReference>
<evidence type="ECO:0000313" key="7">
    <source>
        <dbReference type="EMBL" id="GLC26162.1"/>
    </source>
</evidence>
<evidence type="ECO:0000313" key="8">
    <source>
        <dbReference type="Proteomes" id="UP001161325"/>
    </source>
</evidence>
<dbReference type="GO" id="GO:0003735">
    <property type="term" value="F:structural constituent of ribosome"/>
    <property type="evidence" value="ECO:0007669"/>
    <property type="project" value="InterPro"/>
</dbReference>
<evidence type="ECO:0000256" key="5">
    <source>
        <dbReference type="HAMAP-Rule" id="MF_00374"/>
    </source>
</evidence>
<dbReference type="Proteomes" id="UP001161325">
    <property type="component" value="Unassembled WGS sequence"/>
</dbReference>
<protein>
    <recommendedName>
        <fullName evidence="4 5">Large ribosomal subunit protein uL29</fullName>
    </recommendedName>
</protein>
<keyword evidence="3 5" id="KW-0687">Ribonucleoprotein</keyword>
<feature type="region of interest" description="Disordered" evidence="6">
    <location>
        <begin position="60"/>
        <end position="122"/>
    </location>
</feature>
<feature type="compositionally biased region" description="Low complexity" evidence="6">
    <location>
        <begin position="83"/>
        <end position="105"/>
    </location>
</feature>
<feature type="compositionally biased region" description="Basic residues" evidence="6">
    <location>
        <begin position="71"/>
        <end position="82"/>
    </location>
</feature>
<dbReference type="CDD" id="cd00427">
    <property type="entry name" value="Ribosomal_L29_HIP"/>
    <property type="match status" value="1"/>
</dbReference>
<dbReference type="InterPro" id="IPR001854">
    <property type="entry name" value="Ribosomal_uL29"/>
</dbReference>
<dbReference type="Gene3D" id="1.10.287.310">
    <property type="match status" value="1"/>
</dbReference>
<dbReference type="InterPro" id="IPR050063">
    <property type="entry name" value="Ribosomal_protein_uL29"/>
</dbReference>
<dbReference type="NCBIfam" id="TIGR00012">
    <property type="entry name" value="L29"/>
    <property type="match status" value="1"/>
</dbReference>
<dbReference type="Pfam" id="PF00831">
    <property type="entry name" value="Ribosomal_L29"/>
    <property type="match status" value="1"/>
</dbReference>
<accession>A0AA37Q9H0</accession>
<evidence type="ECO:0000256" key="6">
    <source>
        <dbReference type="SAM" id="MobiDB-lite"/>
    </source>
</evidence>
<dbReference type="InterPro" id="IPR036049">
    <property type="entry name" value="Ribosomal_uL29_sf"/>
</dbReference>
<dbReference type="GO" id="GO:0006412">
    <property type="term" value="P:translation"/>
    <property type="evidence" value="ECO:0007669"/>
    <property type="project" value="UniProtKB-UniRule"/>
</dbReference>
<keyword evidence="8" id="KW-1185">Reference proteome</keyword>
<comment type="similarity">
    <text evidence="1 5">Belongs to the universal ribosomal protein uL29 family.</text>
</comment>
<dbReference type="EMBL" id="BRXS01000004">
    <property type="protein sequence ID" value="GLC26162.1"/>
    <property type="molecule type" value="Genomic_DNA"/>
</dbReference>
<sequence>MKADEFRSLSDADVKTRVAELQEEQFRLRFRSATETLEQPLRLRTIRRDIARLLTVLRERELEAQGPKPTPKARRRANRRTTKATPAAAAAPAKTAAKATKAAKTPTRKAPTRKAATSRAAQ</sequence>
<feature type="compositionally biased region" description="Low complexity" evidence="6">
    <location>
        <begin position="113"/>
        <end position="122"/>
    </location>
</feature>
<keyword evidence="2 5" id="KW-0689">Ribosomal protein</keyword>
<organism evidence="7 8">
    <name type="scientific">Roseisolibacter agri</name>
    <dbReference type="NCBI Taxonomy" id="2014610"/>
    <lineage>
        <taxon>Bacteria</taxon>
        <taxon>Pseudomonadati</taxon>
        <taxon>Gemmatimonadota</taxon>
        <taxon>Gemmatimonadia</taxon>
        <taxon>Gemmatimonadales</taxon>
        <taxon>Gemmatimonadaceae</taxon>
        <taxon>Roseisolibacter</taxon>
    </lineage>
</organism>
<evidence type="ECO:0000256" key="3">
    <source>
        <dbReference type="ARBA" id="ARBA00023274"/>
    </source>
</evidence>
<dbReference type="PANTHER" id="PTHR10916">
    <property type="entry name" value="60S RIBOSOMAL PROTEIN L35/50S RIBOSOMAL PROTEIN L29"/>
    <property type="match status" value="1"/>
</dbReference>
<dbReference type="SUPFAM" id="SSF46561">
    <property type="entry name" value="Ribosomal protein L29 (L29p)"/>
    <property type="match status" value="1"/>
</dbReference>
<reference evidence="7" key="1">
    <citation type="submission" date="2022-08" db="EMBL/GenBank/DDBJ databases">
        <title>Draft genome sequencing of Roseisolibacter agri AW1220.</title>
        <authorList>
            <person name="Tobiishi Y."/>
            <person name="Tonouchi A."/>
        </authorList>
    </citation>
    <scope>NUCLEOTIDE SEQUENCE</scope>
    <source>
        <strain evidence="7">AW1220</strain>
    </source>
</reference>
<dbReference type="PROSITE" id="PS00579">
    <property type="entry name" value="RIBOSOMAL_L29"/>
    <property type="match status" value="1"/>
</dbReference>
<name>A0AA37Q9H0_9BACT</name>
<dbReference type="GO" id="GO:0022625">
    <property type="term" value="C:cytosolic large ribosomal subunit"/>
    <property type="evidence" value="ECO:0007669"/>
    <property type="project" value="TreeGrafter"/>
</dbReference>
<comment type="caution">
    <text evidence="7">The sequence shown here is derived from an EMBL/GenBank/DDBJ whole genome shotgun (WGS) entry which is preliminary data.</text>
</comment>
<gene>
    <name evidence="5" type="primary">rpmC</name>
    <name evidence="7" type="ORF">rosag_26750</name>
</gene>
<dbReference type="PANTHER" id="PTHR10916:SF0">
    <property type="entry name" value="LARGE RIBOSOMAL SUBUNIT PROTEIN UL29C"/>
    <property type="match status" value="1"/>
</dbReference>
<dbReference type="RefSeq" id="WP_345784837.1">
    <property type="nucleotide sequence ID" value="NZ_BRXS01000004.1"/>
</dbReference>
<proteinExistence type="inferred from homology"/>
<evidence type="ECO:0000256" key="4">
    <source>
        <dbReference type="ARBA" id="ARBA00035204"/>
    </source>
</evidence>
<evidence type="ECO:0000256" key="1">
    <source>
        <dbReference type="ARBA" id="ARBA00009254"/>
    </source>
</evidence>